<organism evidence="2 3">
    <name type="scientific">Pleurodeles waltl</name>
    <name type="common">Iberian ribbed newt</name>
    <dbReference type="NCBI Taxonomy" id="8319"/>
    <lineage>
        <taxon>Eukaryota</taxon>
        <taxon>Metazoa</taxon>
        <taxon>Chordata</taxon>
        <taxon>Craniata</taxon>
        <taxon>Vertebrata</taxon>
        <taxon>Euteleostomi</taxon>
        <taxon>Amphibia</taxon>
        <taxon>Batrachia</taxon>
        <taxon>Caudata</taxon>
        <taxon>Salamandroidea</taxon>
        <taxon>Salamandridae</taxon>
        <taxon>Pleurodelinae</taxon>
        <taxon>Pleurodeles</taxon>
    </lineage>
</organism>
<proteinExistence type="predicted"/>
<name>A0AAV7UGC5_PLEWA</name>
<dbReference type="AlphaFoldDB" id="A0AAV7UGC5"/>
<gene>
    <name evidence="2" type="ORF">NDU88_004156</name>
</gene>
<accession>A0AAV7UGC5</accession>
<comment type="caution">
    <text evidence="2">The sequence shown here is derived from an EMBL/GenBank/DDBJ whole genome shotgun (WGS) entry which is preliminary data.</text>
</comment>
<evidence type="ECO:0000256" key="1">
    <source>
        <dbReference type="SAM" id="MobiDB-lite"/>
    </source>
</evidence>
<evidence type="ECO:0000313" key="2">
    <source>
        <dbReference type="EMBL" id="KAJ1187380.1"/>
    </source>
</evidence>
<reference evidence="2" key="1">
    <citation type="journal article" date="2022" name="bioRxiv">
        <title>Sequencing and chromosome-scale assembly of the giantPleurodeles waltlgenome.</title>
        <authorList>
            <person name="Brown T."/>
            <person name="Elewa A."/>
            <person name="Iarovenko S."/>
            <person name="Subramanian E."/>
            <person name="Araus A.J."/>
            <person name="Petzold A."/>
            <person name="Susuki M."/>
            <person name="Suzuki K.-i.T."/>
            <person name="Hayashi T."/>
            <person name="Toyoda A."/>
            <person name="Oliveira C."/>
            <person name="Osipova E."/>
            <person name="Leigh N.D."/>
            <person name="Simon A."/>
            <person name="Yun M.H."/>
        </authorList>
    </citation>
    <scope>NUCLEOTIDE SEQUENCE</scope>
    <source>
        <strain evidence="2">20211129_DDA</strain>
        <tissue evidence="2">Liver</tissue>
    </source>
</reference>
<feature type="region of interest" description="Disordered" evidence="1">
    <location>
        <begin position="56"/>
        <end position="90"/>
    </location>
</feature>
<sequence>MSNALNSIFAAPTGDFRPFWYQILPLRVHAQKTQSEDLRAVLCACARMGMKRGLSPLRSEQTLIRRPAPAPHRSLGNSKQTELAEPKLRSTENRQVLMLRAFA</sequence>
<dbReference type="EMBL" id="JANPWB010000005">
    <property type="protein sequence ID" value="KAJ1187380.1"/>
    <property type="molecule type" value="Genomic_DNA"/>
</dbReference>
<dbReference type="Proteomes" id="UP001066276">
    <property type="component" value="Chromosome 3_1"/>
</dbReference>
<evidence type="ECO:0000313" key="3">
    <source>
        <dbReference type="Proteomes" id="UP001066276"/>
    </source>
</evidence>
<protein>
    <submittedName>
        <fullName evidence="2">Uncharacterized protein</fullName>
    </submittedName>
</protein>
<keyword evidence="3" id="KW-1185">Reference proteome</keyword>